<dbReference type="PANTHER" id="PTHR31679">
    <property type="entry name" value="PEROXISOMAL MEMBRANE PROTEIN PEX30-RELATED"/>
    <property type="match status" value="1"/>
</dbReference>
<feature type="compositionally biased region" description="Low complexity" evidence="5">
    <location>
        <begin position="472"/>
        <end position="486"/>
    </location>
</feature>
<feature type="transmembrane region" description="Helical" evidence="6">
    <location>
        <begin position="56"/>
        <end position="81"/>
    </location>
</feature>
<dbReference type="InterPro" id="IPR010482">
    <property type="entry name" value="TECPR1-like_DysF"/>
</dbReference>
<reference evidence="8 9" key="1">
    <citation type="submission" date="2023-03" db="EMBL/GenBank/DDBJ databases">
        <title>Genome sequence of Lichtheimia ornata CBS 291.66.</title>
        <authorList>
            <person name="Mohabir J.T."/>
            <person name="Shea T.P."/>
            <person name="Kurbessoian T."/>
            <person name="Berby B."/>
            <person name="Fontaine J."/>
            <person name="Livny J."/>
            <person name="Gnirke A."/>
            <person name="Stajich J.E."/>
            <person name="Cuomo C.A."/>
        </authorList>
    </citation>
    <scope>NUCLEOTIDE SEQUENCE [LARGE SCALE GENOMIC DNA]</scope>
    <source>
        <strain evidence="8">CBS 291.66</strain>
    </source>
</reference>
<feature type="region of interest" description="Disordered" evidence="5">
    <location>
        <begin position="395"/>
        <end position="419"/>
    </location>
</feature>
<name>A0AAD7V380_9FUNG</name>
<gene>
    <name evidence="8" type="ORF">O0I10_007103</name>
</gene>
<evidence type="ECO:0000259" key="7">
    <source>
        <dbReference type="Pfam" id="PF06398"/>
    </source>
</evidence>
<dbReference type="AlphaFoldDB" id="A0AAD7V380"/>
<evidence type="ECO:0000256" key="2">
    <source>
        <dbReference type="ARBA" id="ARBA00022692"/>
    </source>
</evidence>
<dbReference type="GeneID" id="83214512"/>
<evidence type="ECO:0000256" key="3">
    <source>
        <dbReference type="ARBA" id="ARBA00022989"/>
    </source>
</evidence>
<feature type="region of interest" description="Disordered" evidence="5">
    <location>
        <begin position="450"/>
        <end position="529"/>
    </location>
</feature>
<evidence type="ECO:0000256" key="1">
    <source>
        <dbReference type="ARBA" id="ARBA00004308"/>
    </source>
</evidence>
<dbReference type="InterPro" id="IPR052646">
    <property type="entry name" value="Peroxisomal_PEX28-32"/>
</dbReference>
<keyword evidence="9" id="KW-1185">Reference proteome</keyword>
<proteinExistence type="predicted"/>
<accession>A0AAD7V380</accession>
<keyword evidence="3 6" id="KW-1133">Transmembrane helix</keyword>
<evidence type="ECO:0000256" key="6">
    <source>
        <dbReference type="SAM" id="Phobius"/>
    </source>
</evidence>
<dbReference type="EMBL" id="JARTCD010000033">
    <property type="protein sequence ID" value="KAJ8657287.1"/>
    <property type="molecule type" value="Genomic_DNA"/>
</dbReference>
<evidence type="ECO:0000256" key="5">
    <source>
        <dbReference type="SAM" id="MobiDB-lite"/>
    </source>
</evidence>
<dbReference type="RefSeq" id="XP_058342200.1">
    <property type="nucleotide sequence ID" value="XM_058487123.1"/>
</dbReference>
<comment type="caution">
    <text evidence="8">The sequence shown here is derived from an EMBL/GenBank/DDBJ whole genome shotgun (WGS) entry which is preliminary data.</text>
</comment>
<feature type="compositionally biased region" description="Polar residues" evidence="5">
    <location>
        <begin position="491"/>
        <end position="505"/>
    </location>
</feature>
<evidence type="ECO:0000256" key="4">
    <source>
        <dbReference type="ARBA" id="ARBA00023136"/>
    </source>
</evidence>
<feature type="domain" description="TECPR1-like DysF" evidence="7">
    <location>
        <begin position="44"/>
        <end position="352"/>
    </location>
</feature>
<sequence length="529" mass="60208">MSVAQPDTKTTTSTTFTTKNGTTTVHLPFLELVIRHAKQGIDQIKTWTTWEQPQNAVLALAFWCLLCLHFWTVLIYIVPLLPLLWTMQRWPTPTTEKDKDSNRNSSSSSSLYQQHIDVSVIDCVVALENMIQTAVESLQWEKHPNKTKRMFLVLVYAYVCWVTAHQLVDTCHVVMVTGVLVLTWQSPWMIKARESARYPLSILTAIFLGSVQTHSDTCSLAHHALAHQDKVMRRATNNPDFVFVLVENQRYLGQWQSPSLPFDFAPWTDEAGFPLQPKSTFALPSSVVQTVAADAEYKKTWTWQWMDPEWRLEDDEQGKRDELGWEYGTMVWTMFDRVNKGWLSTRRRRWIRRATIEYRVEVTNSKLASTSSPSSPRPTSIITTLESADTNHAIINSNNNHQRPPSTSFNHSSSPIQSPTTQAFYVDSVTSPTVSPRTSTASIFRQESARRDTFGIPRMSQSTITVNDHNNSSSITRSRSTSLYSTPAIGDNTTTTSLASTVSDNNNKRISREPSKKRREAVWKSIVRT</sequence>
<dbReference type="GO" id="GO:0007031">
    <property type="term" value="P:peroxisome organization"/>
    <property type="evidence" value="ECO:0007669"/>
    <property type="project" value="UniProtKB-ARBA"/>
</dbReference>
<dbReference type="PANTHER" id="PTHR31679:SF2">
    <property type="entry name" value="PEROXISOMAL MEMBRANE PROTEIN PEX30-RELATED"/>
    <property type="match status" value="1"/>
</dbReference>
<feature type="compositionally biased region" description="Polar residues" evidence="5">
    <location>
        <begin position="459"/>
        <end position="471"/>
    </location>
</feature>
<organism evidence="8 9">
    <name type="scientific">Lichtheimia ornata</name>
    <dbReference type="NCBI Taxonomy" id="688661"/>
    <lineage>
        <taxon>Eukaryota</taxon>
        <taxon>Fungi</taxon>
        <taxon>Fungi incertae sedis</taxon>
        <taxon>Mucoromycota</taxon>
        <taxon>Mucoromycotina</taxon>
        <taxon>Mucoromycetes</taxon>
        <taxon>Mucorales</taxon>
        <taxon>Lichtheimiaceae</taxon>
        <taxon>Lichtheimia</taxon>
    </lineage>
</organism>
<keyword evidence="4 6" id="KW-0472">Membrane</keyword>
<keyword evidence="2 6" id="KW-0812">Transmembrane</keyword>
<dbReference type="GO" id="GO:0005778">
    <property type="term" value="C:peroxisomal membrane"/>
    <property type="evidence" value="ECO:0007669"/>
    <property type="project" value="TreeGrafter"/>
</dbReference>
<dbReference type="Pfam" id="PF06398">
    <property type="entry name" value="Pex24p"/>
    <property type="match status" value="1"/>
</dbReference>
<dbReference type="Proteomes" id="UP001234581">
    <property type="component" value="Unassembled WGS sequence"/>
</dbReference>
<evidence type="ECO:0000313" key="9">
    <source>
        <dbReference type="Proteomes" id="UP001234581"/>
    </source>
</evidence>
<evidence type="ECO:0000313" key="8">
    <source>
        <dbReference type="EMBL" id="KAJ8657287.1"/>
    </source>
</evidence>
<dbReference type="GO" id="GO:0012505">
    <property type="term" value="C:endomembrane system"/>
    <property type="evidence" value="ECO:0007669"/>
    <property type="project" value="UniProtKB-SubCell"/>
</dbReference>
<protein>
    <recommendedName>
        <fullName evidence="7">TECPR1-like DysF domain-containing protein</fullName>
    </recommendedName>
</protein>
<comment type="subcellular location">
    <subcellularLocation>
        <location evidence="1">Endomembrane system</location>
    </subcellularLocation>
</comment>